<comment type="caution">
    <text evidence="2">The sequence shown here is derived from an EMBL/GenBank/DDBJ whole genome shotgun (WGS) entry which is preliminary data.</text>
</comment>
<dbReference type="AlphaFoldDB" id="X6LPG2"/>
<reference evidence="2 3" key="1">
    <citation type="journal article" date="2013" name="Curr. Biol.">
        <title>The Genome of the Foraminiferan Reticulomyxa filosa.</title>
        <authorList>
            <person name="Glockner G."/>
            <person name="Hulsmann N."/>
            <person name="Schleicher M."/>
            <person name="Noegel A.A."/>
            <person name="Eichinger L."/>
            <person name="Gallinger C."/>
            <person name="Pawlowski J."/>
            <person name="Sierra R."/>
            <person name="Euteneuer U."/>
            <person name="Pillet L."/>
            <person name="Moustafa A."/>
            <person name="Platzer M."/>
            <person name="Groth M."/>
            <person name="Szafranski K."/>
            <person name="Schliwa M."/>
        </authorList>
    </citation>
    <scope>NUCLEOTIDE SEQUENCE [LARGE SCALE GENOMIC DNA]</scope>
</reference>
<feature type="domain" description="TLDc" evidence="1">
    <location>
        <begin position="295"/>
        <end position="403"/>
    </location>
</feature>
<name>X6LPG2_RETFI</name>
<protein>
    <recommendedName>
        <fullName evidence="1">TLDc domain-containing protein</fullName>
    </recommendedName>
</protein>
<dbReference type="EMBL" id="ASPP01033140">
    <property type="protein sequence ID" value="ETO03499.1"/>
    <property type="molecule type" value="Genomic_DNA"/>
</dbReference>
<evidence type="ECO:0000259" key="1">
    <source>
        <dbReference type="PROSITE" id="PS51886"/>
    </source>
</evidence>
<evidence type="ECO:0000313" key="2">
    <source>
        <dbReference type="EMBL" id="ETO03499.1"/>
    </source>
</evidence>
<dbReference type="PROSITE" id="PS51886">
    <property type="entry name" value="TLDC"/>
    <property type="match status" value="1"/>
</dbReference>
<proteinExistence type="predicted"/>
<gene>
    <name evidence="2" type="ORF">RFI_33906</name>
</gene>
<evidence type="ECO:0000313" key="3">
    <source>
        <dbReference type="Proteomes" id="UP000023152"/>
    </source>
</evidence>
<dbReference type="InterPro" id="IPR006571">
    <property type="entry name" value="TLDc_dom"/>
</dbReference>
<accession>X6LPG2</accession>
<dbReference type="Proteomes" id="UP000023152">
    <property type="component" value="Unassembled WGS sequence"/>
</dbReference>
<organism evidence="2 3">
    <name type="scientific">Reticulomyxa filosa</name>
    <dbReference type="NCBI Taxonomy" id="46433"/>
    <lineage>
        <taxon>Eukaryota</taxon>
        <taxon>Sar</taxon>
        <taxon>Rhizaria</taxon>
        <taxon>Retaria</taxon>
        <taxon>Foraminifera</taxon>
        <taxon>Monothalamids</taxon>
        <taxon>Reticulomyxidae</taxon>
        <taxon>Reticulomyxa</taxon>
    </lineage>
</organism>
<dbReference type="Pfam" id="PF07534">
    <property type="entry name" value="TLD"/>
    <property type="match status" value="1"/>
</dbReference>
<sequence length="403" mass="46011">MQTPAVSNKRNGFVRGSIQRADNDIQYVRNKLNTQVKASEQNKRAFTRQRFGTAYKQAIAKNLFPATGEKANQMKNVIQNQCETLNENEEILLTTIRQSQRALIQQIETHYAAITDKVLTSVSKQKNKFDLKSKLQAISEKDEQSAQLLIPNTDLDITFVQTKEIHKAITILGDLLTKHIVTINPTSRVPDIFIKWKVANMSEDISEYELQIDTTFDDEDTTDGKSQWKLIKEAKIGPDRTNGFFAFDSEDKDNIFEWENTYSVRMRDRASSKLIFTPFSKTLTLYVTKRFVESCIIKNEEIGPLLELLPKGQDTKEELLYRGSRDGCTGNAFHRKCDRKGPTLTLIHSTYNHVFGGCIEIEWWSRNGGSSSTCDPKAFLFSLRSTTIIAQHATHTNTQAHYH</sequence>
<keyword evidence="3" id="KW-1185">Reference proteome</keyword>
<dbReference type="OrthoDB" id="25620at2759"/>